<feature type="transmembrane region" description="Helical" evidence="2">
    <location>
        <begin position="12"/>
        <end position="34"/>
    </location>
</feature>
<dbReference type="GO" id="GO:0043266">
    <property type="term" value="P:regulation of potassium ion transport"/>
    <property type="evidence" value="ECO:0007669"/>
    <property type="project" value="TreeGrafter"/>
</dbReference>
<dbReference type="GO" id="GO:0015459">
    <property type="term" value="F:potassium channel regulator activity"/>
    <property type="evidence" value="ECO:0007669"/>
    <property type="project" value="TreeGrafter"/>
</dbReference>
<comment type="similarity">
    <text evidence="1">Belongs to the unc-93 family.</text>
</comment>
<protein>
    <submittedName>
        <fullName evidence="3">Uncharacterized protein</fullName>
    </submittedName>
</protein>
<keyword evidence="2" id="KW-0472">Membrane</keyword>
<reference evidence="3 4" key="1">
    <citation type="journal article" date="2019" name="Sci. Rep.">
        <title>Orb-weaving spider Araneus ventricosus genome elucidates the spidroin gene catalogue.</title>
        <authorList>
            <person name="Kono N."/>
            <person name="Nakamura H."/>
            <person name="Ohtoshi R."/>
            <person name="Moran D.A.P."/>
            <person name="Shinohara A."/>
            <person name="Yoshida Y."/>
            <person name="Fujiwara M."/>
            <person name="Mori M."/>
            <person name="Tomita M."/>
            <person name="Arakawa K."/>
        </authorList>
    </citation>
    <scope>NUCLEOTIDE SEQUENCE [LARGE SCALE GENOMIC DNA]</scope>
</reference>
<evidence type="ECO:0000313" key="3">
    <source>
        <dbReference type="EMBL" id="GBL92503.1"/>
    </source>
</evidence>
<dbReference type="InterPro" id="IPR051951">
    <property type="entry name" value="UNC-93_regulatory"/>
</dbReference>
<comment type="caution">
    <text evidence="3">The sequence shown here is derived from an EMBL/GenBank/DDBJ whole genome shotgun (WGS) entry which is preliminary data.</text>
</comment>
<sequence>MSLYLPYVAANFYPSWITLVPSAIIIGIGCTLLWGAQGTYFNECSVLYKELTDASTTSTPSPKVTYISNNEELSALDLLQKVDESQNPQENCENSPPKRVPTDGYIVSPLPGSLGEANATKKKENKVFKLHTSNRIQNKRNQKSGSLSSTNALFFGFHGLAYCSAQVWSNLTSFYVLSSGQGKNYNKFSHCSCGADFCNTDQECIDTRIEEVPAGIRYIYTGLCVACGIVAVLLIWLFVDHMDRSKGSVALSRNHIFSTIKFIKIKNSFL</sequence>
<dbReference type="GO" id="GO:0005886">
    <property type="term" value="C:plasma membrane"/>
    <property type="evidence" value="ECO:0007669"/>
    <property type="project" value="TreeGrafter"/>
</dbReference>
<evidence type="ECO:0000313" key="4">
    <source>
        <dbReference type="Proteomes" id="UP000499080"/>
    </source>
</evidence>
<dbReference type="PANTHER" id="PTHR19444:SF13">
    <property type="entry name" value="PROTEIN UNC-93 HOMOLOG A"/>
    <property type="match status" value="1"/>
</dbReference>
<keyword evidence="2" id="KW-0812">Transmembrane</keyword>
<dbReference type="GO" id="GO:0055120">
    <property type="term" value="C:striated muscle dense body"/>
    <property type="evidence" value="ECO:0007669"/>
    <property type="project" value="TreeGrafter"/>
</dbReference>
<accession>A0A4Y2BKM6</accession>
<proteinExistence type="inferred from homology"/>
<dbReference type="AlphaFoldDB" id="A0A4Y2BKM6"/>
<keyword evidence="2" id="KW-1133">Transmembrane helix</keyword>
<dbReference type="PANTHER" id="PTHR19444">
    <property type="entry name" value="UNC-93 RELATED"/>
    <property type="match status" value="1"/>
</dbReference>
<dbReference type="EMBL" id="BGPR01000086">
    <property type="protein sequence ID" value="GBL92503.1"/>
    <property type="molecule type" value="Genomic_DNA"/>
</dbReference>
<keyword evidence="4" id="KW-1185">Reference proteome</keyword>
<name>A0A4Y2BKM6_ARAVE</name>
<gene>
    <name evidence="3" type="ORF">AVEN_174762_1</name>
</gene>
<evidence type="ECO:0000256" key="1">
    <source>
        <dbReference type="ARBA" id="ARBA00009172"/>
    </source>
</evidence>
<evidence type="ECO:0000256" key="2">
    <source>
        <dbReference type="SAM" id="Phobius"/>
    </source>
</evidence>
<dbReference type="GO" id="GO:0006937">
    <property type="term" value="P:regulation of muscle contraction"/>
    <property type="evidence" value="ECO:0007669"/>
    <property type="project" value="TreeGrafter"/>
</dbReference>
<organism evidence="3 4">
    <name type="scientific">Araneus ventricosus</name>
    <name type="common">Orbweaver spider</name>
    <name type="synonym">Epeira ventricosa</name>
    <dbReference type="NCBI Taxonomy" id="182803"/>
    <lineage>
        <taxon>Eukaryota</taxon>
        <taxon>Metazoa</taxon>
        <taxon>Ecdysozoa</taxon>
        <taxon>Arthropoda</taxon>
        <taxon>Chelicerata</taxon>
        <taxon>Arachnida</taxon>
        <taxon>Araneae</taxon>
        <taxon>Araneomorphae</taxon>
        <taxon>Entelegynae</taxon>
        <taxon>Araneoidea</taxon>
        <taxon>Araneidae</taxon>
        <taxon>Araneus</taxon>
    </lineage>
</organism>
<dbReference type="Proteomes" id="UP000499080">
    <property type="component" value="Unassembled WGS sequence"/>
</dbReference>
<dbReference type="OrthoDB" id="78663at2759"/>
<feature type="transmembrane region" description="Helical" evidence="2">
    <location>
        <begin position="218"/>
        <end position="239"/>
    </location>
</feature>